<evidence type="ECO:0000256" key="1">
    <source>
        <dbReference type="ARBA" id="ARBA00005189"/>
    </source>
</evidence>
<evidence type="ECO:0000313" key="7">
    <source>
        <dbReference type="Proteomes" id="UP000321934"/>
    </source>
</evidence>
<name>A0A5B8XE13_9RICK</name>
<gene>
    <name evidence="6" type="ORF">Deia_00712</name>
</gene>
<dbReference type="EMBL" id="CP029077">
    <property type="protein sequence ID" value="QED23503.1"/>
    <property type="molecule type" value="Genomic_DNA"/>
</dbReference>
<evidence type="ECO:0000259" key="5">
    <source>
        <dbReference type="SMART" id="SM00563"/>
    </source>
</evidence>
<reference evidence="6 7" key="1">
    <citation type="journal article" date="2019" name="ISME J.">
        <title>Deianiraea, an extracellular bacterium associated with the ciliate Paramecium, suggests an alternative scenario for the evolution of Rickettsiales.</title>
        <authorList>
            <person name="Castelli M."/>
            <person name="Sabaneyeva E."/>
            <person name="Lanzoni O."/>
            <person name="Lebedeva N."/>
            <person name="Floriano A.M."/>
            <person name="Gaiarsa S."/>
            <person name="Benken K."/>
            <person name="Modeo L."/>
            <person name="Bandi C."/>
            <person name="Potekhin A."/>
            <person name="Sassera D."/>
            <person name="Petroni G."/>
        </authorList>
    </citation>
    <scope>NUCLEOTIDE SEQUENCE [LARGE SCALE GENOMIC DNA]</scope>
    <source>
        <strain evidence="6">CyL4-1</strain>
    </source>
</reference>
<keyword evidence="7" id="KW-1185">Reference proteome</keyword>
<dbReference type="RefSeq" id="WP_146820771.1">
    <property type="nucleotide sequence ID" value="NZ_CP029077.1"/>
</dbReference>
<keyword evidence="2 6" id="KW-0808">Transferase</keyword>
<keyword evidence="3 6" id="KW-0012">Acyltransferase</keyword>
<organism evidence="6 7">
    <name type="scientific">Candidatus Deianiraea vastatrix</name>
    <dbReference type="NCBI Taxonomy" id="2163644"/>
    <lineage>
        <taxon>Bacteria</taxon>
        <taxon>Pseudomonadati</taxon>
        <taxon>Pseudomonadota</taxon>
        <taxon>Alphaproteobacteria</taxon>
        <taxon>Rickettsiales</taxon>
        <taxon>Candidatus Deianiraeaceae</taxon>
        <taxon>Candidatus Deianiraea</taxon>
    </lineage>
</organism>
<evidence type="ECO:0000313" key="6">
    <source>
        <dbReference type="EMBL" id="QED23503.1"/>
    </source>
</evidence>
<evidence type="ECO:0000256" key="3">
    <source>
        <dbReference type="ARBA" id="ARBA00023315"/>
    </source>
</evidence>
<evidence type="ECO:0000256" key="2">
    <source>
        <dbReference type="ARBA" id="ARBA00022679"/>
    </source>
</evidence>
<keyword evidence="4" id="KW-0472">Membrane</keyword>
<feature type="domain" description="Phospholipid/glycerol acyltransferase" evidence="5">
    <location>
        <begin position="76"/>
        <end position="187"/>
    </location>
</feature>
<accession>A0A5B8XE13</accession>
<feature type="transmembrane region" description="Helical" evidence="4">
    <location>
        <begin position="12"/>
        <end position="36"/>
    </location>
</feature>
<dbReference type="SUPFAM" id="SSF69593">
    <property type="entry name" value="Glycerol-3-phosphate (1)-acyltransferase"/>
    <property type="match status" value="1"/>
</dbReference>
<evidence type="ECO:0000256" key="4">
    <source>
        <dbReference type="SAM" id="Phobius"/>
    </source>
</evidence>
<dbReference type="Proteomes" id="UP000321934">
    <property type="component" value="Chromosome"/>
</dbReference>
<comment type="pathway">
    <text evidence="1">Lipid metabolism.</text>
</comment>
<dbReference type="PANTHER" id="PTHR10434:SF40">
    <property type="entry name" value="1-ACYL-SN-GLYCEROL-3-PHOSPHATE ACYLTRANSFERASE"/>
    <property type="match status" value="1"/>
</dbReference>
<dbReference type="CDD" id="cd07989">
    <property type="entry name" value="LPLAT_AGPAT-like"/>
    <property type="match status" value="1"/>
</dbReference>
<dbReference type="AlphaFoldDB" id="A0A5B8XE13"/>
<dbReference type="GO" id="GO:0003841">
    <property type="term" value="F:1-acylglycerol-3-phosphate O-acyltransferase activity"/>
    <property type="evidence" value="ECO:0007669"/>
    <property type="project" value="TreeGrafter"/>
</dbReference>
<proteinExistence type="predicted"/>
<dbReference type="OrthoDB" id="5290997at2"/>
<dbReference type="SMART" id="SM00563">
    <property type="entry name" value="PlsC"/>
    <property type="match status" value="1"/>
</dbReference>
<dbReference type="Pfam" id="PF01553">
    <property type="entry name" value="Acyltransferase"/>
    <property type="match status" value="1"/>
</dbReference>
<dbReference type="GO" id="GO:0006654">
    <property type="term" value="P:phosphatidic acid biosynthetic process"/>
    <property type="evidence" value="ECO:0007669"/>
    <property type="project" value="TreeGrafter"/>
</dbReference>
<keyword evidence="4" id="KW-0812">Transmembrane</keyword>
<protein>
    <submittedName>
        <fullName evidence="6">1-acylglycerol-3-phosphate O-acyltransferase</fullName>
    </submittedName>
</protein>
<keyword evidence="4" id="KW-1133">Transmembrane helix</keyword>
<sequence length="261" mass="29435">MTSLPKKCNAISSLVFTIFFAAWTILCAIIGFPIGVSKKHAIKLGRFWANGVLFALKHICNITCDAKNVDEISQYSLILSKHQSAFETIFFLAKIKNPCFVLKSDLLKIPFYGWYLKNMGMIPVSRKISISEIKSMNNAIINAIKSGKNVILFPQGTRVCEKTLYENGYKNHVKYKFACLDIFSKISSNLAAVSINSGFFWPKKGLYKYSGEIYVKLVYTRAINPQDYDNKSFIIAIKEEIEAAIEADARLYAKTVCDSLK</sequence>
<dbReference type="InterPro" id="IPR002123">
    <property type="entry name" value="Plipid/glycerol_acylTrfase"/>
</dbReference>
<dbReference type="PANTHER" id="PTHR10434">
    <property type="entry name" value="1-ACYL-SN-GLYCEROL-3-PHOSPHATE ACYLTRANSFERASE"/>
    <property type="match status" value="1"/>
</dbReference>